<dbReference type="InterPro" id="IPR036942">
    <property type="entry name" value="Beta-barrel_TonB_sf"/>
</dbReference>
<protein>
    <submittedName>
        <fullName evidence="6">Collagen-binding protein</fullName>
    </submittedName>
</protein>
<sequence length="927" mass="101810">MKNYITLAITFLSIAMYAQDAGSIVGKLTDKDANDEPLPFANVIIKGTSTGTTSDFDGLYAIENLVAGDYVIEVSFVGYETIEVPATVIADKVTTVNIPMGASAAALDEVVITTSIRRESQVALLLEQKKATTIKESIGSEQLAKLGVSDAAAATTKISGISKTDGTGDVFVRGLGDRYLYTTLNGLPIPSDDIERKNIDLGLFTTRLIESIDVSKTTSARLSADQASGNIDISSKSLSGSKLLSIGVSGGTNTNVISNGVFGNFKVSPNNDNVTAGFYSKDLGTREALTNESWNPNTISAPINRSVSISAGTKIGEKLKVLATIGQSSKFDYREGVFREFRGNFIDDSIPDAITWKKTVATSGLLNGKFRANDNHSFEFTTLLINKVEDQVFEGGRAGTATIFEETNEGEAFQFIRDQNVKNTLTSITQLIGKNKFTERNTLDWGIGYNYLSADEPNRIRNEVNFNFAEDPDLVQLGRNGGFQQRKSIQKIEDIEYNGRINDEFYIVEGDNSFKIDFGGTYRNKERNFGSQFFGIEETVLNAVNPTSIDHISEIFTEQNIANGLLKVNTLPADRYRGNLESIGGYFEATGVTGKFTVQGGLRYQDDQIDVTYDVGNIPGRLGEVNKSYRRVYPSVNLKYAASNKFNVRFANSYTTTLPEFKEIAPFEYVSQVGQVTRGNTSVEASLNANYDLKFEYFPSSGQLLSITGFYKDIEDPINKVQDRGASGAFSYFNTSDNARIYGIEIEGRVKLIDGSESETVNVDLNVNASRMWHKQDLREIYDAEGNFVNTFRYKGITEVGLQGASDWIVNTSISYDTNTEKPLVATIAGNYASDRIFALGNATIRDSGDINYNDAIIENGFVMLDLTVTKELSEKLTVGFVGKNLFNPEIKRTQLVRNPNSGIETNETVLSYSRGSQLGLNLKYTF</sequence>
<comment type="subcellular location">
    <subcellularLocation>
        <location evidence="1">Cell outer membrane</location>
    </subcellularLocation>
</comment>
<keyword evidence="7" id="KW-1185">Reference proteome</keyword>
<evidence type="ECO:0000256" key="2">
    <source>
        <dbReference type="ARBA" id="ARBA00023136"/>
    </source>
</evidence>
<dbReference type="SUPFAM" id="SSF56935">
    <property type="entry name" value="Porins"/>
    <property type="match status" value="1"/>
</dbReference>
<dbReference type="OrthoDB" id="9768470at2"/>
<evidence type="ECO:0000256" key="3">
    <source>
        <dbReference type="ARBA" id="ARBA00023237"/>
    </source>
</evidence>
<reference evidence="6 7" key="1">
    <citation type="submission" date="2019-08" db="EMBL/GenBank/DDBJ databases">
        <title>Draft genome sequence of Ulvibacter marinus type strain NBRC 109484.</title>
        <authorList>
            <person name="Kawano K."/>
            <person name="Ushijima N."/>
            <person name="Kihara M."/>
            <person name="Itoh H."/>
        </authorList>
    </citation>
    <scope>NUCLEOTIDE SEQUENCE [LARGE SCALE GENOMIC DNA]</scope>
    <source>
        <strain evidence="6 7">NBRC 109484</strain>
    </source>
</reference>
<feature type="signal peptide" evidence="4">
    <location>
        <begin position="1"/>
        <end position="18"/>
    </location>
</feature>
<dbReference type="EMBL" id="BKCG01000001">
    <property type="protein sequence ID" value="GER58400.1"/>
    <property type="molecule type" value="Genomic_DNA"/>
</dbReference>
<keyword evidence="4" id="KW-0732">Signal</keyword>
<dbReference type="AlphaFoldDB" id="A0A5J4IX12"/>
<keyword evidence="6" id="KW-0176">Collagen</keyword>
<dbReference type="InterPro" id="IPR012910">
    <property type="entry name" value="Plug_dom"/>
</dbReference>
<keyword evidence="2" id="KW-0472">Membrane</keyword>
<gene>
    <name evidence="6" type="ORF">ULMA_05080</name>
</gene>
<feature type="chain" id="PRO_5023880250" evidence="4">
    <location>
        <begin position="19"/>
        <end position="927"/>
    </location>
</feature>
<comment type="caution">
    <text evidence="6">The sequence shown here is derived from an EMBL/GenBank/DDBJ whole genome shotgun (WGS) entry which is preliminary data.</text>
</comment>
<dbReference type="SUPFAM" id="SSF49464">
    <property type="entry name" value="Carboxypeptidase regulatory domain-like"/>
    <property type="match status" value="1"/>
</dbReference>
<dbReference type="Proteomes" id="UP000326509">
    <property type="component" value="Unassembled WGS sequence"/>
</dbReference>
<dbReference type="Gene3D" id="2.60.40.1120">
    <property type="entry name" value="Carboxypeptidase-like, regulatory domain"/>
    <property type="match status" value="1"/>
</dbReference>
<dbReference type="Pfam" id="PF07715">
    <property type="entry name" value="Plug"/>
    <property type="match status" value="1"/>
</dbReference>
<evidence type="ECO:0000256" key="1">
    <source>
        <dbReference type="ARBA" id="ARBA00004442"/>
    </source>
</evidence>
<evidence type="ECO:0000256" key="4">
    <source>
        <dbReference type="SAM" id="SignalP"/>
    </source>
</evidence>
<dbReference type="RefSeq" id="WP_151672479.1">
    <property type="nucleotide sequence ID" value="NZ_BKCG01000001.1"/>
</dbReference>
<dbReference type="InterPro" id="IPR008969">
    <property type="entry name" value="CarboxyPept-like_regulatory"/>
</dbReference>
<dbReference type="PANTHER" id="PTHR40980:SF5">
    <property type="entry name" value="TONB-DEPENDENT RECEPTOR"/>
    <property type="match status" value="1"/>
</dbReference>
<dbReference type="Gene3D" id="2.170.130.10">
    <property type="entry name" value="TonB-dependent receptor, plug domain"/>
    <property type="match status" value="1"/>
</dbReference>
<proteinExistence type="predicted"/>
<organism evidence="6 7">
    <name type="scientific">Patiriisocius marinus</name>
    <dbReference type="NCBI Taxonomy" id="1397112"/>
    <lineage>
        <taxon>Bacteria</taxon>
        <taxon>Pseudomonadati</taxon>
        <taxon>Bacteroidota</taxon>
        <taxon>Flavobacteriia</taxon>
        <taxon>Flavobacteriales</taxon>
        <taxon>Flavobacteriaceae</taxon>
        <taxon>Patiriisocius</taxon>
    </lineage>
</organism>
<evidence type="ECO:0000259" key="5">
    <source>
        <dbReference type="Pfam" id="PF07715"/>
    </source>
</evidence>
<dbReference type="Pfam" id="PF13715">
    <property type="entry name" value="CarbopepD_reg_2"/>
    <property type="match status" value="1"/>
</dbReference>
<accession>A0A5J4IX12</accession>
<dbReference type="Gene3D" id="2.40.170.20">
    <property type="entry name" value="TonB-dependent receptor, beta-barrel domain"/>
    <property type="match status" value="1"/>
</dbReference>
<evidence type="ECO:0000313" key="6">
    <source>
        <dbReference type="EMBL" id="GER58400.1"/>
    </source>
</evidence>
<evidence type="ECO:0000313" key="7">
    <source>
        <dbReference type="Proteomes" id="UP000326509"/>
    </source>
</evidence>
<dbReference type="InterPro" id="IPR037066">
    <property type="entry name" value="Plug_dom_sf"/>
</dbReference>
<dbReference type="GO" id="GO:0009279">
    <property type="term" value="C:cell outer membrane"/>
    <property type="evidence" value="ECO:0007669"/>
    <property type="project" value="UniProtKB-SubCell"/>
</dbReference>
<feature type="domain" description="TonB-dependent receptor plug" evidence="5">
    <location>
        <begin position="129"/>
        <end position="229"/>
    </location>
</feature>
<name>A0A5J4IX12_9FLAO</name>
<dbReference type="PANTHER" id="PTHR40980">
    <property type="entry name" value="PLUG DOMAIN-CONTAINING PROTEIN"/>
    <property type="match status" value="1"/>
</dbReference>
<keyword evidence="3" id="KW-0998">Cell outer membrane</keyword>